<organism evidence="4">
    <name type="scientific">uncultured Candidatus Melainabacteria bacterium</name>
    <dbReference type="NCBI Taxonomy" id="2682970"/>
    <lineage>
        <taxon>Bacteria</taxon>
        <taxon>Bacillati</taxon>
        <taxon>Candidatus Melainabacteria</taxon>
        <taxon>environmental samples</taxon>
    </lineage>
</organism>
<dbReference type="Gene3D" id="1.10.150.130">
    <property type="match status" value="1"/>
</dbReference>
<evidence type="ECO:0000256" key="1">
    <source>
        <dbReference type="ARBA" id="ARBA00023125"/>
    </source>
</evidence>
<gene>
    <name evidence="4" type="ORF">Melaina855_1370</name>
</gene>
<dbReference type="InterPro" id="IPR004107">
    <property type="entry name" value="Integrase_SAM-like_N"/>
</dbReference>
<keyword evidence="1 2" id="KW-0238">DNA-binding</keyword>
<dbReference type="InterPro" id="IPR011010">
    <property type="entry name" value="DNA_brk_join_enz"/>
</dbReference>
<accession>A0A650EJ61</accession>
<dbReference type="Pfam" id="PF14659">
    <property type="entry name" value="Phage_int_SAM_3"/>
    <property type="match status" value="1"/>
</dbReference>
<dbReference type="GO" id="GO:0015074">
    <property type="term" value="P:DNA integration"/>
    <property type="evidence" value="ECO:0007669"/>
    <property type="project" value="InterPro"/>
</dbReference>
<dbReference type="SUPFAM" id="SSF56349">
    <property type="entry name" value="DNA breaking-rejoining enzymes"/>
    <property type="match status" value="1"/>
</dbReference>
<dbReference type="InterPro" id="IPR044068">
    <property type="entry name" value="CB"/>
</dbReference>
<dbReference type="PROSITE" id="PS51900">
    <property type="entry name" value="CB"/>
    <property type="match status" value="1"/>
</dbReference>
<dbReference type="EMBL" id="MN577570">
    <property type="protein sequence ID" value="QGT49750.1"/>
    <property type="molecule type" value="Genomic_DNA"/>
</dbReference>
<dbReference type="GO" id="GO:0003677">
    <property type="term" value="F:DNA binding"/>
    <property type="evidence" value="ECO:0007669"/>
    <property type="project" value="UniProtKB-UniRule"/>
</dbReference>
<dbReference type="AlphaFoldDB" id="A0A650EJ61"/>
<evidence type="ECO:0000259" key="3">
    <source>
        <dbReference type="PROSITE" id="PS51900"/>
    </source>
</evidence>
<name>A0A650EJ61_9BACT</name>
<reference evidence="4" key="1">
    <citation type="journal article" date="2020" name="J. ISSAAS">
        <title>Lactobacilli and other gastrointestinal microbiota of Peromyscus leucopus, reservoir host for agents of Lyme disease and other zoonoses in North America.</title>
        <authorList>
            <person name="Milovic A."/>
            <person name="Bassam K."/>
            <person name="Shao H."/>
            <person name="Chatzistamou I."/>
            <person name="Tufts D.M."/>
            <person name="Diuk-Wasser M."/>
            <person name="Barbour A.G."/>
        </authorList>
    </citation>
    <scope>NUCLEOTIDE SEQUENCE</scope>
    <source>
        <strain evidence="4">LL20</strain>
    </source>
</reference>
<evidence type="ECO:0000313" key="4">
    <source>
        <dbReference type="EMBL" id="QGT49750.1"/>
    </source>
</evidence>
<dbReference type="InterPro" id="IPR010998">
    <property type="entry name" value="Integrase_recombinase_N"/>
</dbReference>
<sequence>MNIEKLAKYLKEFTLDEIEIIAECDVLLELEKLIADSKLSVENGIYKYQDFENKVEFAVFTNSEAENKNITLKSVSEIFMKDYAANFCKPNTIKTYTAILRTNVIPILGNKKVREICTEDIKRFYTICKRRGMGERRLKNSLALLNQILKYCKREKLAKTDCEFQVRRLTDKNKFSINRIIFEENINGEI</sequence>
<protein>
    <recommendedName>
        <fullName evidence="3">Core-binding (CB) domain-containing protein</fullName>
    </recommendedName>
</protein>
<feature type="domain" description="Core-binding (CB)" evidence="3">
    <location>
        <begin position="78"/>
        <end position="153"/>
    </location>
</feature>
<proteinExistence type="predicted"/>
<evidence type="ECO:0000256" key="2">
    <source>
        <dbReference type="PROSITE-ProRule" id="PRU01248"/>
    </source>
</evidence>